<dbReference type="Pfam" id="PF12833">
    <property type="entry name" value="HTH_18"/>
    <property type="match status" value="1"/>
</dbReference>
<keyword evidence="3" id="KW-0804">Transcription</keyword>
<dbReference type="InterPro" id="IPR018060">
    <property type="entry name" value="HTH_AraC"/>
</dbReference>
<dbReference type="InterPro" id="IPR020449">
    <property type="entry name" value="Tscrpt_reg_AraC-type_HTH"/>
</dbReference>
<name>A0ABT3IRM5_9BACT</name>
<evidence type="ECO:0000256" key="1">
    <source>
        <dbReference type="ARBA" id="ARBA00023015"/>
    </source>
</evidence>
<protein>
    <submittedName>
        <fullName evidence="5">AraC family transcriptional regulator</fullName>
    </submittedName>
</protein>
<organism evidence="5 6">
    <name type="scientific">Chitinophaga nivalis</name>
    <dbReference type="NCBI Taxonomy" id="2991709"/>
    <lineage>
        <taxon>Bacteria</taxon>
        <taxon>Pseudomonadati</taxon>
        <taxon>Bacteroidota</taxon>
        <taxon>Chitinophagia</taxon>
        <taxon>Chitinophagales</taxon>
        <taxon>Chitinophagaceae</taxon>
        <taxon>Chitinophaga</taxon>
    </lineage>
</organism>
<dbReference type="EMBL" id="JAPDNS010000002">
    <property type="protein sequence ID" value="MCW3486619.1"/>
    <property type="molecule type" value="Genomic_DNA"/>
</dbReference>
<evidence type="ECO:0000259" key="4">
    <source>
        <dbReference type="PROSITE" id="PS01124"/>
    </source>
</evidence>
<dbReference type="PROSITE" id="PS00041">
    <property type="entry name" value="HTH_ARAC_FAMILY_1"/>
    <property type="match status" value="1"/>
</dbReference>
<dbReference type="PANTHER" id="PTHR47893:SF1">
    <property type="entry name" value="REGULATORY PROTEIN PCHR"/>
    <property type="match status" value="1"/>
</dbReference>
<dbReference type="InterPro" id="IPR053142">
    <property type="entry name" value="PchR_regulatory_protein"/>
</dbReference>
<dbReference type="InterPro" id="IPR018062">
    <property type="entry name" value="HTH_AraC-typ_CS"/>
</dbReference>
<reference evidence="5 6" key="1">
    <citation type="submission" date="2022-10" db="EMBL/GenBank/DDBJ databases">
        <title>Chitinophaga nivalis PC15 sp. nov., isolated from Pyeongchang county, South Korea.</title>
        <authorList>
            <person name="Trinh H.N."/>
        </authorList>
    </citation>
    <scope>NUCLEOTIDE SEQUENCE [LARGE SCALE GENOMIC DNA]</scope>
    <source>
        <strain evidence="5 6">PC14</strain>
    </source>
</reference>
<dbReference type="InterPro" id="IPR009057">
    <property type="entry name" value="Homeodomain-like_sf"/>
</dbReference>
<evidence type="ECO:0000313" key="6">
    <source>
        <dbReference type="Proteomes" id="UP001207742"/>
    </source>
</evidence>
<dbReference type="PRINTS" id="PR00032">
    <property type="entry name" value="HTHARAC"/>
</dbReference>
<keyword evidence="6" id="KW-1185">Reference proteome</keyword>
<dbReference type="SMART" id="SM00342">
    <property type="entry name" value="HTH_ARAC"/>
    <property type="match status" value="1"/>
</dbReference>
<feature type="domain" description="HTH araC/xylS-type" evidence="4">
    <location>
        <begin position="229"/>
        <end position="325"/>
    </location>
</feature>
<evidence type="ECO:0000256" key="3">
    <source>
        <dbReference type="ARBA" id="ARBA00023163"/>
    </source>
</evidence>
<dbReference type="PANTHER" id="PTHR47893">
    <property type="entry name" value="REGULATORY PROTEIN PCHR"/>
    <property type="match status" value="1"/>
</dbReference>
<evidence type="ECO:0000313" key="5">
    <source>
        <dbReference type="EMBL" id="MCW3486619.1"/>
    </source>
</evidence>
<comment type="caution">
    <text evidence="5">The sequence shown here is derived from an EMBL/GenBank/DDBJ whole genome shotgun (WGS) entry which is preliminary data.</text>
</comment>
<keyword evidence="1" id="KW-0805">Transcription regulation</keyword>
<dbReference type="SUPFAM" id="SSF46689">
    <property type="entry name" value="Homeodomain-like"/>
    <property type="match status" value="2"/>
</dbReference>
<accession>A0ABT3IRM5</accession>
<dbReference type="Gene3D" id="1.10.10.60">
    <property type="entry name" value="Homeodomain-like"/>
    <property type="match status" value="2"/>
</dbReference>
<proteinExistence type="predicted"/>
<dbReference type="PROSITE" id="PS01124">
    <property type="entry name" value="HTH_ARAC_FAMILY_2"/>
    <property type="match status" value="1"/>
</dbReference>
<keyword evidence="2" id="KW-0238">DNA-binding</keyword>
<dbReference type="Proteomes" id="UP001207742">
    <property type="component" value="Unassembled WGS sequence"/>
</dbReference>
<evidence type="ECO:0000256" key="2">
    <source>
        <dbReference type="ARBA" id="ARBA00023125"/>
    </source>
</evidence>
<gene>
    <name evidence="5" type="ORF">OL497_22140</name>
</gene>
<sequence length="325" mass="37747">MILEIESVKPQGIIFNDDFNIHEENDIVEIDRISYAAGVKDTNKVIKVDEIYLYYVNIDSEQGIDYRVYTDTPSLQLMFNLCANFLFAMEKGTTPDINFQFNQHNIICFPRLNSYSSWAPGNNQEYIEIILPLAFFRKYIPLQKVFNHFHSQLEREQIATLSQYNMPVTPAMRNILQEIIHNQRTGSYKKMLIEARIIELLMLQLEQYEMLSQNPVCTGLRKSEIDRMHEAKDIILHNLTNPCSLIDLAHQIGTNEFNLKKSFKKVFGTTVFGYLNQVKMEEARKLLLSQEHNVNQVAAMMGYNDATNFSAAFKKHFGILPSKLR</sequence>
<dbReference type="RefSeq" id="WP_264733434.1">
    <property type="nucleotide sequence ID" value="NZ_JAPDNR010000001.1"/>
</dbReference>